<proteinExistence type="predicted"/>
<evidence type="ECO:0008006" key="4">
    <source>
        <dbReference type="Google" id="ProtNLM"/>
    </source>
</evidence>
<gene>
    <name evidence="2" type="ORF">CC78DRAFT_622578</name>
</gene>
<feature type="region of interest" description="Disordered" evidence="1">
    <location>
        <begin position="1"/>
        <end position="20"/>
    </location>
</feature>
<organism evidence="2 3">
    <name type="scientific">Lojkania enalia</name>
    <dbReference type="NCBI Taxonomy" id="147567"/>
    <lineage>
        <taxon>Eukaryota</taxon>
        <taxon>Fungi</taxon>
        <taxon>Dikarya</taxon>
        <taxon>Ascomycota</taxon>
        <taxon>Pezizomycotina</taxon>
        <taxon>Dothideomycetes</taxon>
        <taxon>Pleosporomycetidae</taxon>
        <taxon>Pleosporales</taxon>
        <taxon>Pleosporales incertae sedis</taxon>
        <taxon>Lojkania</taxon>
    </lineage>
</organism>
<protein>
    <recommendedName>
        <fullName evidence="4">Ubiquitin 3 binding protein But2 C-terminal domain-containing protein</fullName>
    </recommendedName>
</protein>
<sequence>MLPSLALPSPPQLANPSNADAGGTIVHTNFVTFNNIPEGSYGCQLEMNFPAGRPIPNEGTGAINVYTVGPDGQDTGLFGTVICASSPVAPTKFVINSATCSALR</sequence>
<dbReference type="AlphaFoldDB" id="A0A9P4MXH8"/>
<accession>A0A9P4MXH8</accession>
<dbReference type="OrthoDB" id="5308323at2759"/>
<evidence type="ECO:0000313" key="3">
    <source>
        <dbReference type="Proteomes" id="UP000800093"/>
    </source>
</evidence>
<dbReference type="EMBL" id="ML987045">
    <property type="protein sequence ID" value="KAF2257488.1"/>
    <property type="molecule type" value="Genomic_DNA"/>
</dbReference>
<name>A0A9P4MXH8_9PLEO</name>
<comment type="caution">
    <text evidence="2">The sequence shown here is derived from an EMBL/GenBank/DDBJ whole genome shotgun (WGS) entry which is preliminary data.</text>
</comment>
<reference evidence="3" key="1">
    <citation type="journal article" date="2020" name="Stud. Mycol.">
        <title>101 Dothideomycetes genomes: A test case for predicting lifestyles and emergence of pathogens.</title>
        <authorList>
            <person name="Haridas S."/>
            <person name="Albert R."/>
            <person name="Binder M."/>
            <person name="Bloem J."/>
            <person name="LaButti K."/>
            <person name="Salamov A."/>
            <person name="Andreopoulos B."/>
            <person name="Baker S."/>
            <person name="Barry K."/>
            <person name="Bills G."/>
            <person name="Bluhm B."/>
            <person name="Cannon C."/>
            <person name="Castanera R."/>
            <person name="Culley D."/>
            <person name="Daum C."/>
            <person name="Ezra D."/>
            <person name="Gonzalez J."/>
            <person name="Henrissat B."/>
            <person name="Kuo A."/>
            <person name="Liang C."/>
            <person name="Lipzen A."/>
            <person name="Lutzoni F."/>
            <person name="Magnuson J."/>
            <person name="Mondo S."/>
            <person name="Nolan M."/>
            <person name="Ohm R."/>
            <person name="Pangilinan J."/>
            <person name="Park H.-J."/>
            <person name="Ramirez L."/>
            <person name="Alfaro M."/>
            <person name="Sun H."/>
            <person name="Tritt A."/>
            <person name="Yoshinaga Y."/>
            <person name="Zwiers L.-H."/>
            <person name="Turgeon B."/>
            <person name="Goodwin S."/>
            <person name="Spatafora J."/>
            <person name="Crous P."/>
            <person name="Grigoriev I."/>
        </authorList>
    </citation>
    <scope>NUCLEOTIDE SEQUENCE [LARGE SCALE GENOMIC DNA]</scope>
    <source>
        <strain evidence="3">CBS 304.66</strain>
    </source>
</reference>
<dbReference type="Proteomes" id="UP000800093">
    <property type="component" value="Unassembled WGS sequence"/>
</dbReference>
<keyword evidence="3" id="KW-1185">Reference proteome</keyword>
<evidence type="ECO:0000313" key="2">
    <source>
        <dbReference type="EMBL" id="KAF2257488.1"/>
    </source>
</evidence>
<evidence type="ECO:0000256" key="1">
    <source>
        <dbReference type="SAM" id="MobiDB-lite"/>
    </source>
</evidence>